<proteinExistence type="predicted"/>
<evidence type="ECO:0000313" key="1">
    <source>
        <dbReference type="EMBL" id="MBC3758047.1"/>
    </source>
</evidence>
<evidence type="ECO:0000313" key="2">
    <source>
        <dbReference type="Proteomes" id="UP000656244"/>
    </source>
</evidence>
<reference evidence="1" key="1">
    <citation type="submission" date="2020-08" db="EMBL/GenBank/DDBJ databases">
        <title>Hyunsoonleella sp. strain SJ7 genome sequencing and assembly.</title>
        <authorList>
            <person name="Kim I."/>
        </authorList>
    </citation>
    <scope>NUCLEOTIDE SEQUENCE</scope>
    <source>
        <strain evidence="1">SJ7</strain>
    </source>
</reference>
<dbReference type="EMBL" id="JACNMF010000002">
    <property type="protein sequence ID" value="MBC3758047.1"/>
    <property type="molecule type" value="Genomic_DNA"/>
</dbReference>
<organism evidence="1 2">
    <name type="scientific">Hyunsoonleella aquatilis</name>
    <dbReference type="NCBI Taxonomy" id="2762758"/>
    <lineage>
        <taxon>Bacteria</taxon>
        <taxon>Pseudomonadati</taxon>
        <taxon>Bacteroidota</taxon>
        <taxon>Flavobacteriia</taxon>
        <taxon>Flavobacteriales</taxon>
        <taxon>Flavobacteriaceae</taxon>
    </lineage>
</organism>
<dbReference type="Proteomes" id="UP000656244">
    <property type="component" value="Unassembled WGS sequence"/>
</dbReference>
<dbReference type="AlphaFoldDB" id="A0A923KK27"/>
<protein>
    <recommendedName>
        <fullName evidence="3">Lipoprotein</fullName>
    </recommendedName>
</protein>
<name>A0A923KK27_9FLAO</name>
<evidence type="ECO:0008006" key="3">
    <source>
        <dbReference type="Google" id="ProtNLM"/>
    </source>
</evidence>
<sequence>MNTFLKSWVLFIFLFSYGCAFESQNREKLVSSFEDNFGFKPPQSVEKIKLKNWGMYDTEVHWMSFTYDSEVFSKIIAHDQPLNVAEKNSSEFLHIIEELKRDAHHPKWMQIPNENTELVYYKRDFLDHTFSEYYLWVNKETKMTFLYVHFFD</sequence>
<dbReference type="PROSITE" id="PS51257">
    <property type="entry name" value="PROKAR_LIPOPROTEIN"/>
    <property type="match status" value="1"/>
</dbReference>
<comment type="caution">
    <text evidence="1">The sequence shown here is derived from an EMBL/GenBank/DDBJ whole genome shotgun (WGS) entry which is preliminary data.</text>
</comment>
<gene>
    <name evidence="1" type="ORF">H7U19_06500</name>
</gene>
<keyword evidence="2" id="KW-1185">Reference proteome</keyword>
<accession>A0A923KK27</accession>